<dbReference type="Proteomes" id="UP000321662">
    <property type="component" value="Unassembled WGS sequence"/>
</dbReference>
<organism evidence="2 3">
    <name type="scientific">Alkalibacterium kapii</name>
    <dbReference type="NCBI Taxonomy" id="426704"/>
    <lineage>
        <taxon>Bacteria</taxon>
        <taxon>Bacillati</taxon>
        <taxon>Bacillota</taxon>
        <taxon>Bacilli</taxon>
        <taxon>Lactobacillales</taxon>
        <taxon>Carnobacteriaceae</taxon>
        <taxon>Alkalibacterium</taxon>
    </lineage>
</organism>
<reference evidence="2 3" key="1">
    <citation type="submission" date="2019-07" db="EMBL/GenBank/DDBJ databases">
        <title>Whole genome shotgun sequence of Alkalibacterium kapii NBRC 103247.</title>
        <authorList>
            <person name="Hosoyama A."/>
            <person name="Uohara A."/>
            <person name="Ohji S."/>
            <person name="Ichikawa N."/>
        </authorList>
    </citation>
    <scope>NUCLEOTIDE SEQUENCE [LARGE SCALE GENOMIC DNA]</scope>
    <source>
        <strain evidence="2 3">NBRC 103247</strain>
    </source>
</reference>
<keyword evidence="1" id="KW-0472">Membrane</keyword>
<dbReference type="InterPro" id="IPR010718">
    <property type="entry name" value="DUF1294"/>
</dbReference>
<sequence length="99" mass="11365">MQVRFILLYNEVKLSILAVIIGMNLYAFLLFNLDKRRAVRGSYRISEKQLLTSAFLFGGIGAWLGMVIFKHKTRHLLFRLSLPLAMLLTSFTVYGIVIL</sequence>
<protein>
    <submittedName>
        <fullName evidence="2">Membrane protein</fullName>
    </submittedName>
</protein>
<dbReference type="Pfam" id="PF06961">
    <property type="entry name" value="DUF1294"/>
    <property type="match status" value="1"/>
</dbReference>
<keyword evidence="3" id="KW-1185">Reference proteome</keyword>
<keyword evidence="1" id="KW-0812">Transmembrane</keyword>
<comment type="caution">
    <text evidence="2">The sequence shown here is derived from an EMBL/GenBank/DDBJ whole genome shotgun (WGS) entry which is preliminary data.</text>
</comment>
<name>A0A511AU69_9LACT</name>
<feature type="transmembrane region" description="Helical" evidence="1">
    <location>
        <begin position="51"/>
        <end position="69"/>
    </location>
</feature>
<evidence type="ECO:0000313" key="3">
    <source>
        <dbReference type="Proteomes" id="UP000321662"/>
    </source>
</evidence>
<evidence type="ECO:0000313" key="2">
    <source>
        <dbReference type="EMBL" id="GEK91684.1"/>
    </source>
</evidence>
<proteinExistence type="predicted"/>
<gene>
    <name evidence="2" type="ORF">AKA01nite_13060</name>
</gene>
<keyword evidence="1" id="KW-1133">Transmembrane helix</keyword>
<feature type="transmembrane region" description="Helical" evidence="1">
    <location>
        <begin position="76"/>
        <end position="97"/>
    </location>
</feature>
<evidence type="ECO:0000256" key="1">
    <source>
        <dbReference type="SAM" id="Phobius"/>
    </source>
</evidence>
<feature type="transmembrane region" description="Helical" evidence="1">
    <location>
        <begin position="12"/>
        <end position="31"/>
    </location>
</feature>
<dbReference type="EMBL" id="BJUY01000016">
    <property type="protein sequence ID" value="GEK91684.1"/>
    <property type="molecule type" value="Genomic_DNA"/>
</dbReference>
<dbReference type="AlphaFoldDB" id="A0A511AU69"/>
<accession>A0A511AU69</accession>